<dbReference type="InterPro" id="IPR002524">
    <property type="entry name" value="Cation_efflux"/>
</dbReference>
<evidence type="ECO:0000256" key="4">
    <source>
        <dbReference type="ARBA" id="ARBA00022989"/>
    </source>
</evidence>
<evidence type="ECO:0000256" key="2">
    <source>
        <dbReference type="ARBA" id="ARBA00022448"/>
    </source>
</evidence>
<dbReference type="STRING" id="1385369.N825_19235"/>
<dbReference type="Proteomes" id="UP000019486">
    <property type="component" value="Unassembled WGS sequence"/>
</dbReference>
<accession>W9H7M9</accession>
<dbReference type="Gene3D" id="1.20.1510.10">
    <property type="entry name" value="Cation efflux protein transmembrane domain"/>
    <property type="match status" value="1"/>
</dbReference>
<proteinExistence type="predicted"/>
<dbReference type="GO" id="GO:0006829">
    <property type="term" value="P:zinc ion transport"/>
    <property type="evidence" value="ECO:0007669"/>
    <property type="project" value="InterPro"/>
</dbReference>
<dbReference type="PANTHER" id="PTHR13414:SF9">
    <property type="entry name" value="PROTON-COUPLED ZINC ANTIPORTER SLC30A9, MITOCHONDRIAL"/>
    <property type="match status" value="1"/>
</dbReference>
<feature type="transmembrane region" description="Helical" evidence="6">
    <location>
        <begin position="162"/>
        <end position="182"/>
    </location>
</feature>
<feature type="transmembrane region" description="Helical" evidence="6">
    <location>
        <begin position="77"/>
        <end position="95"/>
    </location>
</feature>
<reference evidence="8 9" key="1">
    <citation type="submission" date="2013-08" db="EMBL/GenBank/DDBJ databases">
        <title>The genome sequence of Skermanella stibiiresistens.</title>
        <authorList>
            <person name="Zhu W."/>
            <person name="Wang G."/>
        </authorList>
    </citation>
    <scope>NUCLEOTIDE SEQUENCE [LARGE SCALE GENOMIC DNA]</scope>
    <source>
        <strain evidence="8 9">SB22</strain>
    </source>
</reference>
<evidence type="ECO:0000256" key="5">
    <source>
        <dbReference type="ARBA" id="ARBA00023136"/>
    </source>
</evidence>
<evidence type="ECO:0000256" key="3">
    <source>
        <dbReference type="ARBA" id="ARBA00022692"/>
    </source>
</evidence>
<dbReference type="PATRIC" id="fig|1385369.3.peg.773"/>
<dbReference type="RefSeq" id="WP_051511502.1">
    <property type="nucleotide sequence ID" value="NZ_AVFL01000002.1"/>
</dbReference>
<evidence type="ECO:0000256" key="6">
    <source>
        <dbReference type="SAM" id="Phobius"/>
    </source>
</evidence>
<sequence>MAAHSESKIVVYAALAGNLLVAVTKFVAAWFTGSSAMFSEGVHSLVDTGNQGLLLYGLRRAARPPDEAYPLGYGRELYFWSFIVALLVFALGAGVSLYEGVIHVLHPVEITSPMVSYIVLSLAIVFEGGSWWVALKSFHKTKGKRGWFQAVRESKDPTSFTVLFEDSAALVGLGIALVGTAASQWLEMPVLDGVSSILIGCVLAVTAVLLARETKGLLLGEAARPELRRGLERIALSQPGVDKARTQLTVHMAPHQVVGIINVDFADGLSSTEVENTAAAIEASALESWPEMVAVFVRPRNGALVVPTIGRAPTPA</sequence>
<keyword evidence="3 6" id="KW-0812">Transmembrane</keyword>
<dbReference type="PANTHER" id="PTHR13414">
    <property type="entry name" value="HUEL-CATION TRANSPORTER"/>
    <property type="match status" value="1"/>
</dbReference>
<feature type="transmembrane region" description="Helical" evidence="6">
    <location>
        <begin position="115"/>
        <end position="135"/>
    </location>
</feature>
<evidence type="ECO:0000256" key="1">
    <source>
        <dbReference type="ARBA" id="ARBA00004141"/>
    </source>
</evidence>
<evidence type="ECO:0000313" key="8">
    <source>
        <dbReference type="EMBL" id="EWY42059.1"/>
    </source>
</evidence>
<keyword evidence="4 6" id="KW-1133">Transmembrane helix</keyword>
<protein>
    <submittedName>
        <fullName evidence="8">Cation transporter</fullName>
    </submittedName>
</protein>
<keyword evidence="2" id="KW-0813">Transport</keyword>
<evidence type="ECO:0000259" key="7">
    <source>
        <dbReference type="Pfam" id="PF01545"/>
    </source>
</evidence>
<dbReference type="OrthoDB" id="9806522at2"/>
<feature type="domain" description="Cation efflux protein transmembrane" evidence="7">
    <location>
        <begin position="12"/>
        <end position="219"/>
    </location>
</feature>
<dbReference type="GO" id="GO:0008324">
    <property type="term" value="F:monoatomic cation transmembrane transporter activity"/>
    <property type="evidence" value="ECO:0007669"/>
    <property type="project" value="InterPro"/>
</dbReference>
<dbReference type="GO" id="GO:0016020">
    <property type="term" value="C:membrane"/>
    <property type="evidence" value="ECO:0007669"/>
    <property type="project" value="UniProtKB-SubCell"/>
</dbReference>
<dbReference type="InterPro" id="IPR058533">
    <property type="entry name" value="Cation_efflux_TM"/>
</dbReference>
<dbReference type="NCBIfam" id="TIGR01297">
    <property type="entry name" value="CDF"/>
    <property type="match status" value="1"/>
</dbReference>
<dbReference type="InterPro" id="IPR040177">
    <property type="entry name" value="SLC30A9"/>
</dbReference>
<comment type="caution">
    <text evidence="8">The sequence shown here is derived from an EMBL/GenBank/DDBJ whole genome shotgun (WGS) entry which is preliminary data.</text>
</comment>
<evidence type="ECO:0000313" key="9">
    <source>
        <dbReference type="Proteomes" id="UP000019486"/>
    </source>
</evidence>
<dbReference type="InterPro" id="IPR027469">
    <property type="entry name" value="Cation_efflux_TMD_sf"/>
</dbReference>
<feature type="transmembrane region" description="Helical" evidence="6">
    <location>
        <begin position="194"/>
        <end position="211"/>
    </location>
</feature>
<keyword evidence="9" id="KW-1185">Reference proteome</keyword>
<gene>
    <name evidence="8" type="ORF">N825_19235</name>
</gene>
<dbReference type="AlphaFoldDB" id="W9H7M9"/>
<name>W9H7M9_9PROT</name>
<keyword evidence="5 6" id="KW-0472">Membrane</keyword>
<comment type="subcellular location">
    <subcellularLocation>
        <location evidence="1">Membrane</location>
        <topology evidence="1">Multi-pass membrane protein</topology>
    </subcellularLocation>
</comment>
<feature type="transmembrane region" description="Helical" evidence="6">
    <location>
        <begin position="9"/>
        <end position="31"/>
    </location>
</feature>
<dbReference type="Pfam" id="PF01545">
    <property type="entry name" value="Cation_efflux"/>
    <property type="match status" value="1"/>
</dbReference>
<dbReference type="SUPFAM" id="SSF161111">
    <property type="entry name" value="Cation efflux protein transmembrane domain-like"/>
    <property type="match status" value="1"/>
</dbReference>
<organism evidence="8 9">
    <name type="scientific">Skermanella stibiiresistens SB22</name>
    <dbReference type="NCBI Taxonomy" id="1385369"/>
    <lineage>
        <taxon>Bacteria</taxon>
        <taxon>Pseudomonadati</taxon>
        <taxon>Pseudomonadota</taxon>
        <taxon>Alphaproteobacteria</taxon>
        <taxon>Rhodospirillales</taxon>
        <taxon>Azospirillaceae</taxon>
        <taxon>Skermanella</taxon>
    </lineage>
</organism>
<dbReference type="EMBL" id="AVFL01000002">
    <property type="protein sequence ID" value="EWY42059.1"/>
    <property type="molecule type" value="Genomic_DNA"/>
</dbReference>